<dbReference type="PANTHER" id="PTHR10949">
    <property type="entry name" value="LIPOYL SYNTHASE"/>
    <property type="match status" value="1"/>
</dbReference>
<reference evidence="10 11" key="1">
    <citation type="submission" date="2020-08" db="EMBL/GenBank/DDBJ databases">
        <title>Genome public.</title>
        <authorList>
            <person name="Liu C."/>
            <person name="Sun Q."/>
        </authorList>
    </citation>
    <scope>NUCLEOTIDE SEQUENCE [LARGE SCALE GENOMIC DNA]</scope>
    <source>
        <strain evidence="10 11">NSJ-35</strain>
    </source>
</reference>
<feature type="binding site" evidence="8">
    <location>
        <position position="38"/>
    </location>
    <ligand>
        <name>[4Fe-4S] cluster</name>
        <dbReference type="ChEBI" id="CHEBI:49883"/>
        <label>1</label>
    </ligand>
</feature>
<keyword evidence="3 8" id="KW-0949">S-adenosyl-L-methionine</keyword>
<dbReference type="InterPro" id="IPR003698">
    <property type="entry name" value="Lipoyl_synth"/>
</dbReference>
<dbReference type="SUPFAM" id="SSF102114">
    <property type="entry name" value="Radical SAM enzymes"/>
    <property type="match status" value="1"/>
</dbReference>
<dbReference type="SFLD" id="SFLDG01058">
    <property type="entry name" value="lipoyl_synthase_like"/>
    <property type="match status" value="1"/>
</dbReference>
<feature type="binding site" evidence="8">
    <location>
        <position position="63"/>
    </location>
    <ligand>
        <name>[4Fe-4S] cluster</name>
        <dbReference type="ChEBI" id="CHEBI:49883"/>
        <label>2</label>
        <note>4Fe-4S-S-AdoMet</note>
    </ligand>
</feature>
<comment type="subcellular location">
    <subcellularLocation>
        <location evidence="8">Cytoplasm</location>
    </subcellularLocation>
</comment>
<dbReference type="Proteomes" id="UP000606889">
    <property type="component" value="Unassembled WGS sequence"/>
</dbReference>
<dbReference type="PROSITE" id="PS51918">
    <property type="entry name" value="RADICAL_SAM"/>
    <property type="match status" value="1"/>
</dbReference>
<evidence type="ECO:0000313" key="10">
    <source>
        <dbReference type="EMBL" id="MBC5648060.1"/>
    </source>
</evidence>
<dbReference type="InterPro" id="IPR013785">
    <property type="entry name" value="Aldolase_TIM"/>
</dbReference>
<dbReference type="GO" id="GO:0016992">
    <property type="term" value="F:lipoate synthase activity"/>
    <property type="evidence" value="ECO:0007669"/>
    <property type="project" value="UniProtKB-EC"/>
</dbReference>
<gene>
    <name evidence="8 10" type="primary">lipA</name>
    <name evidence="10" type="ORF">H8S18_06895</name>
</gene>
<keyword evidence="8" id="KW-0963">Cytoplasm</keyword>
<dbReference type="PIRSF" id="PIRSF005963">
    <property type="entry name" value="Lipoyl_synth"/>
    <property type="match status" value="1"/>
</dbReference>
<dbReference type="SFLD" id="SFLDS00029">
    <property type="entry name" value="Radical_SAM"/>
    <property type="match status" value="1"/>
</dbReference>
<protein>
    <recommendedName>
        <fullName evidence="8">Lipoyl synthase</fullName>
        <ecNumber evidence="8">2.8.1.8</ecNumber>
    </recommendedName>
    <alternativeName>
        <fullName evidence="8">Lip-syn</fullName>
        <shortName evidence="8">LS</shortName>
    </alternativeName>
    <alternativeName>
        <fullName evidence="8">Lipoate synthase</fullName>
    </alternativeName>
    <alternativeName>
        <fullName evidence="8">Lipoic acid synthase</fullName>
    </alternativeName>
    <alternativeName>
        <fullName evidence="8">Sulfur insertion protein LipA</fullName>
    </alternativeName>
</protein>
<accession>A0ABR7EE48</accession>
<dbReference type="RefSeq" id="WP_186857579.1">
    <property type="nucleotide sequence ID" value="NZ_JACOON010000003.1"/>
</dbReference>
<dbReference type="SFLD" id="SFLDF00271">
    <property type="entry name" value="lipoyl_synthase"/>
    <property type="match status" value="1"/>
</dbReference>
<dbReference type="NCBIfam" id="NF004019">
    <property type="entry name" value="PRK05481.1"/>
    <property type="match status" value="1"/>
</dbReference>
<evidence type="ECO:0000256" key="5">
    <source>
        <dbReference type="ARBA" id="ARBA00023004"/>
    </source>
</evidence>
<feature type="binding site" evidence="8">
    <location>
        <position position="66"/>
    </location>
    <ligand>
        <name>[4Fe-4S] cluster</name>
        <dbReference type="ChEBI" id="CHEBI:49883"/>
        <label>2</label>
        <note>4Fe-4S-S-AdoMet</note>
    </ligand>
</feature>
<feature type="domain" description="Radical SAM core" evidence="9">
    <location>
        <begin position="45"/>
        <end position="261"/>
    </location>
</feature>
<evidence type="ECO:0000256" key="4">
    <source>
        <dbReference type="ARBA" id="ARBA00022723"/>
    </source>
</evidence>
<evidence type="ECO:0000256" key="3">
    <source>
        <dbReference type="ARBA" id="ARBA00022691"/>
    </source>
</evidence>
<dbReference type="PANTHER" id="PTHR10949:SF0">
    <property type="entry name" value="LIPOYL SYNTHASE, MITOCHONDRIAL"/>
    <property type="match status" value="1"/>
</dbReference>
<dbReference type="NCBIfam" id="NF009544">
    <property type="entry name" value="PRK12928.1"/>
    <property type="match status" value="1"/>
</dbReference>
<sequence length="288" mass="32240">MQRKPKWLSVKYNQAQTEEVIQLLTDLNLNTVCSAANCPNLGECYSKRTATFMIMGDQCTRNCRFCNVTDGKPAPLSEEEPYNIAKAVVMLKLKYVVITSVTRDDLPDGGAMHFSNTVRAIKDIAPDVYIELLIPDLKGDEAALDIVMAAKPDVLNHNTETVRSLYSSARPQADYDRSLHVLNYCKRKDKDMLIKTGLMVGLGETDEELLQTMDDIRTTGCDILTIGQYLRPSKDHLEVVEYVTPEKFKYYEKIGLEKGFSFVASAPLVRSSYKAELAFTGSKKGISL</sequence>
<keyword evidence="6 8" id="KW-0411">Iron-sulfur</keyword>
<organism evidence="10 11">
    <name type="scientific">Christensenella tenuis</name>
    <dbReference type="NCBI Taxonomy" id="2763033"/>
    <lineage>
        <taxon>Bacteria</taxon>
        <taxon>Bacillati</taxon>
        <taxon>Bacillota</taxon>
        <taxon>Clostridia</taxon>
        <taxon>Christensenellales</taxon>
        <taxon>Christensenellaceae</taxon>
        <taxon>Christensenella</taxon>
    </lineage>
</organism>
<dbReference type="Gene3D" id="3.20.20.70">
    <property type="entry name" value="Aldolase class I"/>
    <property type="match status" value="1"/>
</dbReference>
<name>A0ABR7EE48_9FIRM</name>
<keyword evidence="5 8" id="KW-0408">Iron</keyword>
<dbReference type="InterPro" id="IPR006638">
    <property type="entry name" value="Elp3/MiaA/NifB-like_rSAM"/>
</dbReference>
<evidence type="ECO:0000256" key="8">
    <source>
        <dbReference type="HAMAP-Rule" id="MF_00206"/>
    </source>
</evidence>
<proteinExistence type="inferred from homology"/>
<dbReference type="NCBIfam" id="TIGR00510">
    <property type="entry name" value="lipA"/>
    <property type="match status" value="1"/>
</dbReference>
<keyword evidence="1 8" id="KW-0004">4Fe-4S</keyword>
<evidence type="ECO:0000313" key="11">
    <source>
        <dbReference type="Proteomes" id="UP000606889"/>
    </source>
</evidence>
<comment type="pathway">
    <text evidence="8">Protein modification; protein lipoylation via endogenous pathway; protein N(6)-(lipoyl)lysine from octanoyl-[acyl-carrier-protein]: step 2/2.</text>
</comment>
<dbReference type="CDD" id="cd01335">
    <property type="entry name" value="Radical_SAM"/>
    <property type="match status" value="1"/>
</dbReference>
<dbReference type="InterPro" id="IPR058240">
    <property type="entry name" value="rSAM_sf"/>
</dbReference>
<comment type="catalytic activity">
    <reaction evidence="7 8">
        <text>[[Fe-S] cluster scaffold protein carrying a second [4Fe-4S](2+) cluster] + N(6)-octanoyl-L-lysyl-[protein] + 2 oxidized [2Fe-2S]-[ferredoxin] + 2 S-adenosyl-L-methionine + 4 H(+) = [[Fe-S] cluster scaffold protein] + N(6)-[(R)-dihydrolipoyl]-L-lysyl-[protein] + 4 Fe(3+) + 2 hydrogen sulfide + 2 5'-deoxyadenosine + 2 L-methionine + 2 reduced [2Fe-2S]-[ferredoxin]</text>
        <dbReference type="Rhea" id="RHEA:16585"/>
        <dbReference type="Rhea" id="RHEA-COMP:9928"/>
        <dbReference type="Rhea" id="RHEA-COMP:10000"/>
        <dbReference type="Rhea" id="RHEA-COMP:10001"/>
        <dbReference type="Rhea" id="RHEA-COMP:10475"/>
        <dbReference type="Rhea" id="RHEA-COMP:14568"/>
        <dbReference type="Rhea" id="RHEA-COMP:14569"/>
        <dbReference type="ChEBI" id="CHEBI:15378"/>
        <dbReference type="ChEBI" id="CHEBI:17319"/>
        <dbReference type="ChEBI" id="CHEBI:29034"/>
        <dbReference type="ChEBI" id="CHEBI:29919"/>
        <dbReference type="ChEBI" id="CHEBI:33722"/>
        <dbReference type="ChEBI" id="CHEBI:33737"/>
        <dbReference type="ChEBI" id="CHEBI:33738"/>
        <dbReference type="ChEBI" id="CHEBI:57844"/>
        <dbReference type="ChEBI" id="CHEBI:59789"/>
        <dbReference type="ChEBI" id="CHEBI:78809"/>
        <dbReference type="ChEBI" id="CHEBI:83100"/>
        <dbReference type="EC" id="2.8.1.8"/>
    </reaction>
</comment>
<feature type="binding site" evidence="8">
    <location>
        <position position="44"/>
    </location>
    <ligand>
        <name>[4Fe-4S] cluster</name>
        <dbReference type="ChEBI" id="CHEBI:49883"/>
        <label>1</label>
    </ligand>
</feature>
<feature type="binding site" evidence="8">
    <location>
        <position position="59"/>
    </location>
    <ligand>
        <name>[4Fe-4S] cluster</name>
        <dbReference type="ChEBI" id="CHEBI:49883"/>
        <label>2</label>
        <note>4Fe-4S-S-AdoMet</note>
    </ligand>
</feature>
<dbReference type="Pfam" id="PF04055">
    <property type="entry name" value="Radical_SAM"/>
    <property type="match status" value="1"/>
</dbReference>
<evidence type="ECO:0000256" key="2">
    <source>
        <dbReference type="ARBA" id="ARBA00022679"/>
    </source>
</evidence>
<evidence type="ECO:0000256" key="7">
    <source>
        <dbReference type="ARBA" id="ARBA00047326"/>
    </source>
</evidence>
<evidence type="ECO:0000256" key="6">
    <source>
        <dbReference type="ARBA" id="ARBA00023014"/>
    </source>
</evidence>
<dbReference type="EMBL" id="JACOON010000003">
    <property type="protein sequence ID" value="MBC5648060.1"/>
    <property type="molecule type" value="Genomic_DNA"/>
</dbReference>
<keyword evidence="4 8" id="KW-0479">Metal-binding</keyword>
<comment type="similarity">
    <text evidence="8">Belongs to the radical SAM superfamily. Lipoyl synthase family.</text>
</comment>
<feature type="binding site" evidence="8">
    <location>
        <position position="272"/>
    </location>
    <ligand>
        <name>[4Fe-4S] cluster</name>
        <dbReference type="ChEBI" id="CHEBI:49883"/>
        <label>1</label>
    </ligand>
</feature>
<dbReference type="EC" id="2.8.1.8" evidence="8"/>
<comment type="cofactor">
    <cofactor evidence="8">
        <name>[4Fe-4S] cluster</name>
        <dbReference type="ChEBI" id="CHEBI:49883"/>
    </cofactor>
    <text evidence="8">Binds 2 [4Fe-4S] clusters per subunit. One cluster is coordinated with 3 cysteines and an exchangeable S-adenosyl-L-methionine.</text>
</comment>
<dbReference type="HAMAP" id="MF_00206">
    <property type="entry name" value="Lipoyl_synth"/>
    <property type="match status" value="1"/>
</dbReference>
<feature type="binding site" evidence="8">
    <location>
        <position position="33"/>
    </location>
    <ligand>
        <name>[4Fe-4S] cluster</name>
        <dbReference type="ChEBI" id="CHEBI:49883"/>
        <label>1</label>
    </ligand>
</feature>
<evidence type="ECO:0000256" key="1">
    <source>
        <dbReference type="ARBA" id="ARBA00022485"/>
    </source>
</evidence>
<dbReference type="SMART" id="SM00729">
    <property type="entry name" value="Elp3"/>
    <property type="match status" value="1"/>
</dbReference>
<comment type="function">
    <text evidence="8">Catalyzes the radical-mediated insertion of two sulfur atoms into the C-6 and C-8 positions of the octanoyl moiety bound to the lipoyl domains of lipoate-dependent enzymes, thereby converting the octanoylated domains into lipoylated derivatives.</text>
</comment>
<keyword evidence="2 8" id="KW-0808">Transferase</keyword>
<keyword evidence="11" id="KW-1185">Reference proteome</keyword>
<dbReference type="InterPro" id="IPR007197">
    <property type="entry name" value="rSAM"/>
</dbReference>
<evidence type="ECO:0000259" key="9">
    <source>
        <dbReference type="PROSITE" id="PS51918"/>
    </source>
</evidence>
<comment type="caution">
    <text evidence="10">The sequence shown here is derived from an EMBL/GenBank/DDBJ whole genome shotgun (WGS) entry which is preliminary data.</text>
</comment>